<dbReference type="EMBL" id="LZIT01000156">
    <property type="protein sequence ID" value="OBG37984.1"/>
    <property type="molecule type" value="Genomic_DNA"/>
</dbReference>
<evidence type="ECO:0000313" key="4">
    <source>
        <dbReference type="Proteomes" id="UP000092086"/>
    </source>
</evidence>
<dbReference type="Proteomes" id="UP000092086">
    <property type="component" value="Unassembled WGS sequence"/>
</dbReference>
<feature type="region of interest" description="Disordered" evidence="1">
    <location>
        <begin position="144"/>
        <end position="163"/>
    </location>
</feature>
<keyword evidence="2" id="KW-1133">Transmembrane helix</keyword>
<evidence type="ECO:0000256" key="1">
    <source>
        <dbReference type="SAM" id="MobiDB-lite"/>
    </source>
</evidence>
<accession>A0ABD6P332</accession>
<keyword evidence="2" id="KW-0812">Transmembrane</keyword>
<evidence type="ECO:0000256" key="2">
    <source>
        <dbReference type="SAM" id="Phobius"/>
    </source>
</evidence>
<protein>
    <recommendedName>
        <fullName evidence="5">DUF5666 domain-containing protein</fullName>
    </recommendedName>
</protein>
<feature type="transmembrane region" description="Helical" evidence="2">
    <location>
        <begin position="20"/>
        <end position="44"/>
    </location>
</feature>
<comment type="caution">
    <text evidence="3">The sequence shown here is derived from an EMBL/GenBank/DDBJ whole genome shotgun (WGS) entry which is preliminary data.</text>
</comment>
<keyword evidence="2" id="KW-0472">Membrane</keyword>
<reference evidence="3 4" key="1">
    <citation type="submission" date="2016-06" db="EMBL/GenBank/DDBJ databases">
        <authorList>
            <person name="Sutton G."/>
            <person name="Brinkac L."/>
            <person name="Sanka R."/>
            <person name="Adams M."/>
            <person name="Lau E."/>
            <person name="Sam S."/>
            <person name="Sreng N."/>
            <person name="Him V."/>
            <person name="Kerleguer A."/>
            <person name="Cheng S."/>
        </authorList>
    </citation>
    <scope>NUCLEOTIDE SEQUENCE [LARGE SCALE GENOMIC DNA]</scope>
    <source>
        <strain evidence="3 4">E2978</strain>
    </source>
</reference>
<name>A0ABD6P332_9MYCO</name>
<dbReference type="RefSeq" id="WP_068209854.1">
    <property type="nucleotide sequence ID" value="NZ_LZIT01000156.1"/>
</dbReference>
<organism evidence="3 4">
    <name type="scientific">Mycobacterium alsense</name>
    <dbReference type="NCBI Taxonomy" id="324058"/>
    <lineage>
        <taxon>Bacteria</taxon>
        <taxon>Bacillati</taxon>
        <taxon>Actinomycetota</taxon>
        <taxon>Actinomycetes</taxon>
        <taxon>Mycobacteriales</taxon>
        <taxon>Mycobacteriaceae</taxon>
        <taxon>Mycobacterium</taxon>
    </lineage>
</organism>
<gene>
    <name evidence="3" type="ORF">A5672_16910</name>
</gene>
<sequence>MSEPSEQRRPSADRSARRTISGVTAVCDIVFAALLCTAVLAGLLTNTAPEKRTVAGTLEPAPASQPVRQQGTIIAVSAGSVTARSANGYTQTYLVTPNTALITRSGSQHATVTSHFAINDRVDIVGTIRNGTAMATAVADRDMTDGAGPPMDTVAAQSVSATH</sequence>
<proteinExistence type="predicted"/>
<dbReference type="AlphaFoldDB" id="A0ABD6P332"/>
<evidence type="ECO:0008006" key="5">
    <source>
        <dbReference type="Google" id="ProtNLM"/>
    </source>
</evidence>
<evidence type="ECO:0000313" key="3">
    <source>
        <dbReference type="EMBL" id="OBG37984.1"/>
    </source>
</evidence>